<proteinExistence type="inferred from homology"/>
<evidence type="ECO:0000256" key="5">
    <source>
        <dbReference type="ARBA" id="ARBA00022801"/>
    </source>
</evidence>
<evidence type="ECO:0000256" key="4">
    <source>
        <dbReference type="ARBA" id="ARBA00022723"/>
    </source>
</evidence>
<feature type="transmembrane region" description="Helical" evidence="8">
    <location>
        <begin position="65"/>
        <end position="84"/>
    </location>
</feature>
<keyword evidence="5" id="KW-0378">Hydrolase</keyword>
<evidence type="ECO:0000256" key="3">
    <source>
        <dbReference type="ARBA" id="ARBA00012146"/>
    </source>
</evidence>
<dbReference type="GO" id="GO:0005737">
    <property type="term" value="C:cytoplasm"/>
    <property type="evidence" value="ECO:0007669"/>
    <property type="project" value="InterPro"/>
</dbReference>
<feature type="region of interest" description="Disordered" evidence="7">
    <location>
        <begin position="452"/>
        <end position="491"/>
    </location>
</feature>
<keyword evidence="10" id="KW-1185">Reference proteome</keyword>
<keyword evidence="6" id="KW-0460">Magnesium</keyword>
<evidence type="ECO:0000256" key="2">
    <source>
        <dbReference type="ARBA" id="ARBA00006220"/>
    </source>
</evidence>
<evidence type="ECO:0000256" key="6">
    <source>
        <dbReference type="ARBA" id="ARBA00022842"/>
    </source>
</evidence>
<dbReference type="PANTHER" id="PTHR10286">
    <property type="entry name" value="INORGANIC PYROPHOSPHATASE"/>
    <property type="match status" value="1"/>
</dbReference>
<keyword evidence="8" id="KW-0812">Transmembrane</keyword>
<dbReference type="PROSITE" id="PS00387">
    <property type="entry name" value="PPASE"/>
    <property type="match status" value="1"/>
</dbReference>
<sequence>MNLILSGQDFAETLHAYVLPFSAVVLCLYPPILFLRMLTAGLARTEQNDFHPVPDREYPNSTDRAGACTTFAAIAALAPLLLVFPGGCGFSVGPAVPQQRDVTDLLLVGIASNADSHSSQKSMSSSVCESMGCLMGVGMVSIAMRSLFQTVARARGERAERRKLGKAKLIRNPSGILRRCSAREREEGSGEARSHDYARLVRDVPVWEEPPATATSHWHHTDLFVQDWLDEDTGLFRYINEMPQGSLQKFELQTGLEHNVLREDAEGSRRLRSFGRPVPFNYGCFPQTYRDPDERDELHDAPGDNDPLDVIDISLTPANVGDVVICRPLGAVCLIDEGQADWKILVVNTQLDSPLASARSTAEVESLCPGRIREILQWIDDFKQHSSHGHTKLHSEVHDSKVAKSLIRKDHAAWRRLVSRADASGYACGHWIAMPEASPEVLQVSWQSSHAASPLTGATKPRMSTYTEASQALRRQSSSSDGETSSSEKSP</sequence>
<comment type="cofactor">
    <cofactor evidence="1">
        <name>Mg(2+)</name>
        <dbReference type="ChEBI" id="CHEBI:18420"/>
    </cofactor>
</comment>
<comment type="similarity">
    <text evidence="2">Belongs to the PPase family.</text>
</comment>
<evidence type="ECO:0000256" key="1">
    <source>
        <dbReference type="ARBA" id="ARBA00001946"/>
    </source>
</evidence>
<gene>
    <name evidence="9" type="primary">PPA6</name>
    <name evidence="9" type="ORF">SPIL2461_LOCUS23302</name>
</gene>
<feature type="compositionally biased region" description="Low complexity" evidence="7">
    <location>
        <begin position="469"/>
        <end position="491"/>
    </location>
</feature>
<reference evidence="9" key="1">
    <citation type="submission" date="2021-02" db="EMBL/GenBank/DDBJ databases">
        <authorList>
            <person name="Dougan E. K."/>
            <person name="Rhodes N."/>
            <person name="Thang M."/>
            <person name="Chan C."/>
        </authorList>
    </citation>
    <scope>NUCLEOTIDE SEQUENCE</scope>
</reference>
<dbReference type="Gene3D" id="3.90.80.10">
    <property type="entry name" value="Inorganic pyrophosphatase"/>
    <property type="match status" value="1"/>
</dbReference>
<comment type="caution">
    <text evidence="9">The sequence shown here is derived from an EMBL/GenBank/DDBJ whole genome shotgun (WGS) entry which is preliminary data.</text>
</comment>
<protein>
    <recommendedName>
        <fullName evidence="3">inorganic diphosphatase</fullName>
        <ecNumber evidence="3">3.6.1.1</ecNumber>
    </recommendedName>
</protein>
<dbReference type="InterPro" id="IPR036649">
    <property type="entry name" value="Pyrophosphatase_sf"/>
</dbReference>
<dbReference type="AlphaFoldDB" id="A0A812YM67"/>
<dbReference type="GO" id="GO:0004427">
    <property type="term" value="F:inorganic diphosphate phosphatase activity"/>
    <property type="evidence" value="ECO:0007669"/>
    <property type="project" value="UniProtKB-EC"/>
</dbReference>
<name>A0A812YM67_SYMPI</name>
<evidence type="ECO:0000256" key="7">
    <source>
        <dbReference type="SAM" id="MobiDB-lite"/>
    </source>
</evidence>
<dbReference type="EMBL" id="CAJNIZ010048124">
    <property type="protein sequence ID" value="CAE7782933.1"/>
    <property type="molecule type" value="Genomic_DNA"/>
</dbReference>
<dbReference type="EC" id="3.6.1.1" evidence="3"/>
<dbReference type="GO" id="GO:0000287">
    <property type="term" value="F:magnesium ion binding"/>
    <property type="evidence" value="ECO:0007669"/>
    <property type="project" value="InterPro"/>
</dbReference>
<dbReference type="OrthoDB" id="1608002at2759"/>
<organism evidence="9 10">
    <name type="scientific">Symbiodinium pilosum</name>
    <name type="common">Dinoflagellate</name>
    <dbReference type="NCBI Taxonomy" id="2952"/>
    <lineage>
        <taxon>Eukaryota</taxon>
        <taxon>Sar</taxon>
        <taxon>Alveolata</taxon>
        <taxon>Dinophyceae</taxon>
        <taxon>Suessiales</taxon>
        <taxon>Symbiodiniaceae</taxon>
        <taxon>Symbiodinium</taxon>
    </lineage>
</organism>
<dbReference type="GO" id="GO:0006796">
    <property type="term" value="P:phosphate-containing compound metabolic process"/>
    <property type="evidence" value="ECO:0007669"/>
    <property type="project" value="InterPro"/>
</dbReference>
<dbReference type="InterPro" id="IPR008162">
    <property type="entry name" value="Pyrophosphatase"/>
</dbReference>
<evidence type="ECO:0000256" key="8">
    <source>
        <dbReference type="SAM" id="Phobius"/>
    </source>
</evidence>
<feature type="transmembrane region" description="Helical" evidence="8">
    <location>
        <begin position="14"/>
        <end position="35"/>
    </location>
</feature>
<keyword evidence="8" id="KW-1133">Transmembrane helix</keyword>
<accession>A0A812YM67</accession>
<keyword evidence="4" id="KW-0479">Metal-binding</keyword>
<dbReference type="SUPFAM" id="SSF50324">
    <property type="entry name" value="Inorganic pyrophosphatase"/>
    <property type="match status" value="1"/>
</dbReference>
<dbReference type="Pfam" id="PF00719">
    <property type="entry name" value="Pyrophosphatase"/>
    <property type="match status" value="1"/>
</dbReference>
<evidence type="ECO:0000313" key="10">
    <source>
        <dbReference type="Proteomes" id="UP000649617"/>
    </source>
</evidence>
<evidence type="ECO:0000313" key="9">
    <source>
        <dbReference type="EMBL" id="CAE7782933.1"/>
    </source>
</evidence>
<keyword evidence="8" id="KW-0472">Membrane</keyword>
<dbReference type="Proteomes" id="UP000649617">
    <property type="component" value="Unassembled WGS sequence"/>
</dbReference>